<dbReference type="Gene3D" id="2.10.109.10">
    <property type="entry name" value="Umud Fragment, subunit A"/>
    <property type="match status" value="1"/>
</dbReference>
<gene>
    <name evidence="5" type="ORF">HUK84_10990</name>
</gene>
<comment type="caution">
    <text evidence="5">The sequence shown here is derived from an EMBL/GenBank/DDBJ whole genome shotgun (WGS) entry which is preliminary data.</text>
</comment>
<evidence type="ECO:0000259" key="4">
    <source>
        <dbReference type="Pfam" id="PF00717"/>
    </source>
</evidence>
<evidence type="ECO:0000256" key="2">
    <source>
        <dbReference type="ARBA" id="ARBA00023125"/>
    </source>
</evidence>
<sequence length="227" mass="25121">MAIRAQMAVGTLNNYIAGRDMKASAMIALARACGVPLEWLAVGAETPMSDAFRQRPGRTASLQDVPAFAPDLMFHPQFGDRETIQVKYFDAEPSPGAGMQPNDWEDGRIYTVSRHFIGNVLGAWSRNLFFVRIQGDSMQPSIDAGDTLLVNYTPAPFVQSVYVVAVQGLLMVKRLSIKDPETLSVVSDNPRYASFDVPIRRMTWSADDDSAQLRLIGRVIGRFHLNV</sequence>
<accession>A0A7Y7IXG6</accession>
<evidence type="ECO:0000313" key="5">
    <source>
        <dbReference type="EMBL" id="NVN11641.1"/>
    </source>
</evidence>
<dbReference type="CDD" id="cd06529">
    <property type="entry name" value="S24_LexA-like"/>
    <property type="match status" value="1"/>
</dbReference>
<keyword evidence="3" id="KW-0804">Transcription</keyword>
<organism evidence="5 6">
    <name type="scientific">Nguyenibacter vanlangensis</name>
    <dbReference type="NCBI Taxonomy" id="1216886"/>
    <lineage>
        <taxon>Bacteria</taxon>
        <taxon>Pseudomonadati</taxon>
        <taxon>Pseudomonadota</taxon>
        <taxon>Alphaproteobacteria</taxon>
        <taxon>Acetobacterales</taxon>
        <taxon>Acetobacteraceae</taxon>
        <taxon>Nguyenibacter</taxon>
    </lineage>
</organism>
<dbReference type="Proteomes" id="UP000534870">
    <property type="component" value="Unassembled WGS sequence"/>
</dbReference>
<dbReference type="AlphaFoldDB" id="A0A7Y7IXG6"/>
<proteinExistence type="predicted"/>
<keyword evidence="2" id="KW-0238">DNA-binding</keyword>
<dbReference type="CDD" id="cd00093">
    <property type="entry name" value="HTH_XRE"/>
    <property type="match status" value="1"/>
</dbReference>
<feature type="domain" description="Peptidase S24/S26A/S26B/S26C" evidence="4">
    <location>
        <begin position="124"/>
        <end position="203"/>
    </location>
</feature>
<dbReference type="InterPro" id="IPR039418">
    <property type="entry name" value="LexA-like"/>
</dbReference>
<keyword evidence="1" id="KW-0805">Transcription regulation</keyword>
<protein>
    <submittedName>
        <fullName evidence="5">Peptidase</fullName>
    </submittedName>
</protein>
<dbReference type="InterPro" id="IPR036286">
    <property type="entry name" value="LexA/Signal_pep-like_sf"/>
</dbReference>
<dbReference type="SUPFAM" id="SSF51306">
    <property type="entry name" value="LexA/Signal peptidase"/>
    <property type="match status" value="1"/>
</dbReference>
<dbReference type="InterPro" id="IPR015927">
    <property type="entry name" value="Peptidase_S24_S26A/B/C"/>
</dbReference>
<evidence type="ECO:0000256" key="1">
    <source>
        <dbReference type="ARBA" id="ARBA00023015"/>
    </source>
</evidence>
<dbReference type="EMBL" id="JABXXP010000217">
    <property type="protein sequence ID" value="NVN11641.1"/>
    <property type="molecule type" value="Genomic_DNA"/>
</dbReference>
<dbReference type="GO" id="GO:0003677">
    <property type="term" value="F:DNA binding"/>
    <property type="evidence" value="ECO:0007669"/>
    <property type="project" value="UniProtKB-KW"/>
</dbReference>
<dbReference type="RefSeq" id="WP_176640336.1">
    <property type="nucleotide sequence ID" value="NZ_JABXXP010000217.1"/>
</dbReference>
<evidence type="ECO:0000313" key="6">
    <source>
        <dbReference type="Proteomes" id="UP000534870"/>
    </source>
</evidence>
<name>A0A7Y7IXG6_9PROT</name>
<dbReference type="Pfam" id="PF00717">
    <property type="entry name" value="Peptidase_S24"/>
    <property type="match status" value="1"/>
</dbReference>
<dbReference type="PANTHER" id="PTHR40661:SF3">
    <property type="entry name" value="FELS-1 PROPHAGE TRANSCRIPTIONAL REGULATOR"/>
    <property type="match status" value="1"/>
</dbReference>
<evidence type="ECO:0000256" key="3">
    <source>
        <dbReference type="ARBA" id="ARBA00023163"/>
    </source>
</evidence>
<reference evidence="5 6" key="1">
    <citation type="submission" date="2020-06" db="EMBL/GenBank/DDBJ databases">
        <title>Description of novel acetic acid bacteria.</title>
        <authorList>
            <person name="Sombolestani A."/>
        </authorList>
    </citation>
    <scope>NUCLEOTIDE SEQUENCE [LARGE SCALE GENOMIC DNA]</scope>
    <source>
        <strain evidence="5 6">LMG 31431</strain>
    </source>
</reference>
<dbReference type="PANTHER" id="PTHR40661">
    <property type="match status" value="1"/>
</dbReference>
<dbReference type="InterPro" id="IPR001387">
    <property type="entry name" value="Cro/C1-type_HTH"/>
</dbReference>